<dbReference type="AlphaFoldDB" id="A0A437JSG7"/>
<accession>A0A437JSG7</accession>
<dbReference type="SUPFAM" id="SSF55073">
    <property type="entry name" value="Nucleotide cyclase"/>
    <property type="match status" value="1"/>
</dbReference>
<evidence type="ECO:0000256" key="1">
    <source>
        <dbReference type="SAM" id="MobiDB-lite"/>
    </source>
</evidence>
<gene>
    <name evidence="2" type="ORF">ENE75_19280</name>
</gene>
<proteinExistence type="predicted"/>
<feature type="region of interest" description="Disordered" evidence="1">
    <location>
        <begin position="1"/>
        <end position="31"/>
    </location>
</feature>
<keyword evidence="3" id="KW-1185">Reference proteome</keyword>
<evidence type="ECO:0000313" key="2">
    <source>
        <dbReference type="EMBL" id="RVT49782.1"/>
    </source>
</evidence>
<feature type="compositionally biased region" description="Polar residues" evidence="1">
    <location>
        <begin position="1"/>
        <end position="15"/>
    </location>
</feature>
<reference evidence="2 3" key="1">
    <citation type="submission" date="2019-01" db="EMBL/GenBank/DDBJ databases">
        <authorList>
            <person name="Chen W.-M."/>
        </authorList>
    </citation>
    <scope>NUCLEOTIDE SEQUENCE [LARGE SCALE GENOMIC DNA]</scope>
    <source>
        <strain evidence="2 3">ICH-3</strain>
    </source>
</reference>
<comment type="caution">
    <text evidence="2">The sequence shown here is derived from an EMBL/GenBank/DDBJ whole genome shotgun (WGS) entry which is preliminary data.</text>
</comment>
<dbReference type="RefSeq" id="WP_128199954.1">
    <property type="nucleotide sequence ID" value="NZ_SACT01000007.1"/>
</dbReference>
<dbReference type="EMBL" id="SACT01000007">
    <property type="protein sequence ID" value="RVT49782.1"/>
    <property type="molecule type" value="Genomic_DNA"/>
</dbReference>
<dbReference type="InterPro" id="IPR029787">
    <property type="entry name" value="Nucleotide_cyclase"/>
</dbReference>
<organism evidence="2 3">
    <name type="scientific">Rubrivivax albus</name>
    <dbReference type="NCBI Taxonomy" id="2499835"/>
    <lineage>
        <taxon>Bacteria</taxon>
        <taxon>Pseudomonadati</taxon>
        <taxon>Pseudomonadota</taxon>
        <taxon>Betaproteobacteria</taxon>
        <taxon>Burkholderiales</taxon>
        <taxon>Sphaerotilaceae</taxon>
        <taxon>Rubrivivax</taxon>
    </lineage>
</organism>
<sequence length="170" mass="17774">MSISSTAVVSGQTGSVAPPVAQNASNDAAARVPPPGPIALLSSWSALDGWREPRAGRCRRLGRSTRLLRVAVTPATVPGHPLEAPVLARLVAACAHRLRASVRATDHVARIGEHGMAVLLDDAGAQAAADRLVRVCQGPYRIDDQRLVLRVLVDLEQTQAAGPKPPAVQA</sequence>
<dbReference type="Gene3D" id="3.30.70.270">
    <property type="match status" value="1"/>
</dbReference>
<evidence type="ECO:0008006" key="4">
    <source>
        <dbReference type="Google" id="ProtNLM"/>
    </source>
</evidence>
<dbReference type="Proteomes" id="UP000288178">
    <property type="component" value="Unassembled WGS sequence"/>
</dbReference>
<name>A0A437JSG7_9BURK</name>
<protein>
    <recommendedName>
        <fullName evidence="4">Diguanylate cyclase</fullName>
    </recommendedName>
</protein>
<evidence type="ECO:0000313" key="3">
    <source>
        <dbReference type="Proteomes" id="UP000288178"/>
    </source>
</evidence>
<dbReference type="InterPro" id="IPR043128">
    <property type="entry name" value="Rev_trsase/Diguanyl_cyclase"/>
</dbReference>